<sequence length="61" mass="7130">MIPITIITPFKIAVYFSNKFIDFLISSNLLFLYNIEKDGINRDRNTNSIPLIIRKKEVITL</sequence>
<accession>X1H2F9</accession>
<evidence type="ECO:0000313" key="1">
    <source>
        <dbReference type="EMBL" id="GAH51295.1"/>
    </source>
</evidence>
<proteinExistence type="predicted"/>
<reference evidence="1" key="1">
    <citation type="journal article" date="2014" name="Front. Microbiol.">
        <title>High frequency of phylogenetically diverse reductive dehalogenase-homologous genes in deep subseafloor sedimentary metagenomes.</title>
        <authorList>
            <person name="Kawai M."/>
            <person name="Futagami T."/>
            <person name="Toyoda A."/>
            <person name="Takaki Y."/>
            <person name="Nishi S."/>
            <person name="Hori S."/>
            <person name="Arai W."/>
            <person name="Tsubouchi T."/>
            <person name="Morono Y."/>
            <person name="Uchiyama I."/>
            <person name="Ito T."/>
            <person name="Fujiyama A."/>
            <person name="Inagaki F."/>
            <person name="Takami H."/>
        </authorList>
    </citation>
    <scope>NUCLEOTIDE SEQUENCE</scope>
    <source>
        <strain evidence="1">Expedition CK06-06</strain>
    </source>
</reference>
<dbReference type="AlphaFoldDB" id="X1H2F9"/>
<comment type="caution">
    <text evidence="1">The sequence shown here is derived from an EMBL/GenBank/DDBJ whole genome shotgun (WGS) entry which is preliminary data.</text>
</comment>
<dbReference type="EMBL" id="BARU01021958">
    <property type="protein sequence ID" value="GAH51295.1"/>
    <property type="molecule type" value="Genomic_DNA"/>
</dbReference>
<gene>
    <name evidence="1" type="ORF">S03H2_35857</name>
</gene>
<organism evidence="1">
    <name type="scientific">marine sediment metagenome</name>
    <dbReference type="NCBI Taxonomy" id="412755"/>
    <lineage>
        <taxon>unclassified sequences</taxon>
        <taxon>metagenomes</taxon>
        <taxon>ecological metagenomes</taxon>
    </lineage>
</organism>
<protein>
    <submittedName>
        <fullName evidence="1">Uncharacterized protein</fullName>
    </submittedName>
</protein>
<name>X1H2F9_9ZZZZ</name>